<dbReference type="InterPro" id="IPR001932">
    <property type="entry name" value="PPM-type_phosphatase-like_dom"/>
</dbReference>
<dbReference type="InterPro" id="IPR014787">
    <property type="entry name" value="PSer_Pase_RsbU_N"/>
</dbReference>
<sequence length="332" mass="38123">MSQQSEEMYTRILRDYLNGKSEDQLYLAQQLGKWLLSRNISPEEVIDMHGNLLRQMGDVPTFVQDSFQILTEIMIEYGNAHRSFDSWRNRHQQLQAEIAVASAMQQSLLPSSLPECPGLNLGMISIASNQMSGDFYHFVYESEGVFSVAIADITGKGIPAAMCMSMLRYAMDSLAEMKLSPGDMLRHMNSVVERNIDPCMFVTMQYGHYDTGRHSFRYATAGHEPGFLYRAREDRFFDLEGQGTALGIAAGSEYEEREIFLEPGDFLILLTDGVTERKNGRYYIQREELVSYLQEGVRLSAQEMVDHFYRRLLLLSQFEQPDDYTMIVLRRT</sequence>
<dbReference type="Gene3D" id="3.60.40.10">
    <property type="entry name" value="PPM-type phosphatase domain"/>
    <property type="match status" value="1"/>
</dbReference>
<evidence type="ECO:0000313" key="3">
    <source>
        <dbReference type="EMBL" id="USG66347.1"/>
    </source>
</evidence>
<dbReference type="SUPFAM" id="SSF101215">
    <property type="entry name" value="KaiA/RbsU domain"/>
    <property type="match status" value="1"/>
</dbReference>
<feature type="domain" description="PPM-type phosphatase" evidence="2">
    <location>
        <begin position="120"/>
        <end position="331"/>
    </location>
</feature>
<organism evidence="3 4">
    <name type="scientific">Brevibacillus ruminantium</name>
    <dbReference type="NCBI Taxonomy" id="2950604"/>
    <lineage>
        <taxon>Bacteria</taxon>
        <taxon>Bacillati</taxon>
        <taxon>Bacillota</taxon>
        <taxon>Bacilli</taxon>
        <taxon>Bacillales</taxon>
        <taxon>Paenibacillaceae</taxon>
        <taxon>Brevibacillus</taxon>
    </lineage>
</organism>
<dbReference type="InterPro" id="IPR036457">
    <property type="entry name" value="PPM-type-like_dom_sf"/>
</dbReference>
<keyword evidence="1" id="KW-0378">Hydrolase</keyword>
<dbReference type="SUPFAM" id="SSF81606">
    <property type="entry name" value="PP2C-like"/>
    <property type="match status" value="1"/>
</dbReference>
<name>A0ABY4WJV3_9BACL</name>
<dbReference type="RefSeq" id="WP_251873498.1">
    <property type="nucleotide sequence ID" value="NZ_CP098755.1"/>
</dbReference>
<evidence type="ECO:0000256" key="1">
    <source>
        <dbReference type="ARBA" id="ARBA00022801"/>
    </source>
</evidence>
<dbReference type="InterPro" id="IPR052016">
    <property type="entry name" value="Bact_Sigma-Reg"/>
</dbReference>
<dbReference type="EMBL" id="CP098755">
    <property type="protein sequence ID" value="USG66347.1"/>
    <property type="molecule type" value="Genomic_DNA"/>
</dbReference>
<dbReference type="PANTHER" id="PTHR43156:SF15">
    <property type="entry name" value="PHOSPHOSERINE PHOSPHATASE RSBU"/>
    <property type="match status" value="1"/>
</dbReference>
<reference evidence="3" key="1">
    <citation type="submission" date="2022-06" db="EMBL/GenBank/DDBJ databases">
        <title>Genome sequencing of Brevibacillus sp. BB3-R1.</title>
        <authorList>
            <person name="Heo J."/>
            <person name="Lee D."/>
            <person name="Won M."/>
            <person name="Han B.-H."/>
            <person name="Hong S.-B."/>
            <person name="Kwon S.-W."/>
        </authorList>
    </citation>
    <scope>NUCLEOTIDE SEQUENCE</scope>
    <source>
        <strain evidence="3">BB3-R1</strain>
    </source>
</reference>
<dbReference type="PROSITE" id="PS51746">
    <property type="entry name" value="PPM_2"/>
    <property type="match status" value="1"/>
</dbReference>
<keyword evidence="4" id="KW-1185">Reference proteome</keyword>
<accession>A0ABY4WJV3</accession>
<dbReference type="SMART" id="SM00331">
    <property type="entry name" value="PP2C_SIG"/>
    <property type="match status" value="1"/>
</dbReference>
<dbReference type="Pfam" id="PF08673">
    <property type="entry name" value="RsbU_N"/>
    <property type="match status" value="1"/>
</dbReference>
<proteinExistence type="predicted"/>
<evidence type="ECO:0000259" key="2">
    <source>
        <dbReference type="PROSITE" id="PS51746"/>
    </source>
</evidence>
<protein>
    <submittedName>
        <fullName evidence="3">SpoIIE family protein phosphatase</fullName>
    </submittedName>
</protein>
<dbReference type="Pfam" id="PF07228">
    <property type="entry name" value="SpoIIE"/>
    <property type="match status" value="1"/>
</dbReference>
<gene>
    <name evidence="3" type="ORF">NDK47_03170</name>
</gene>
<dbReference type="Proteomes" id="UP001056500">
    <property type="component" value="Chromosome"/>
</dbReference>
<dbReference type="PANTHER" id="PTHR43156">
    <property type="entry name" value="STAGE II SPORULATION PROTEIN E-RELATED"/>
    <property type="match status" value="1"/>
</dbReference>
<evidence type="ECO:0000313" key="4">
    <source>
        <dbReference type="Proteomes" id="UP001056500"/>
    </source>
</evidence>
<dbReference type="InterPro" id="IPR017944">
    <property type="entry name" value="KaiA/RbsU_helical_domain_sf"/>
</dbReference>
<dbReference type="Gene3D" id="1.10.1240.30">
    <property type="entry name" value="KaiA/RbsU domain"/>
    <property type="match status" value="1"/>
</dbReference>